<dbReference type="CDD" id="cd00054">
    <property type="entry name" value="EGF_CA"/>
    <property type="match status" value="1"/>
</dbReference>
<keyword evidence="6" id="KW-0677">Repeat</keyword>
<dbReference type="WBParaSite" id="ECPE_0000373001-mRNA-1">
    <property type="protein sequence ID" value="ECPE_0000373001-mRNA-1"/>
    <property type="gene ID" value="ECPE_0000373001"/>
</dbReference>
<dbReference type="InterPro" id="IPR000742">
    <property type="entry name" value="EGF"/>
</dbReference>
<dbReference type="InterPro" id="IPR013032">
    <property type="entry name" value="EGF-like_CS"/>
</dbReference>
<feature type="disulfide bond" evidence="11">
    <location>
        <begin position="112"/>
        <end position="122"/>
    </location>
</feature>
<name>A0A183A9U2_9TREM</name>
<evidence type="ECO:0000256" key="4">
    <source>
        <dbReference type="ARBA" id="ARBA00022729"/>
    </source>
</evidence>
<evidence type="ECO:0000313" key="16">
    <source>
        <dbReference type="WBParaSite" id="ECPE_0000373001-mRNA-1"/>
    </source>
</evidence>
<keyword evidence="3" id="KW-0812">Transmembrane</keyword>
<evidence type="ECO:0000256" key="2">
    <source>
        <dbReference type="ARBA" id="ARBA00022536"/>
    </source>
</evidence>
<dbReference type="SMART" id="SM00181">
    <property type="entry name" value="EGF"/>
    <property type="match status" value="4"/>
</dbReference>
<evidence type="ECO:0000256" key="6">
    <source>
        <dbReference type="ARBA" id="ARBA00022737"/>
    </source>
</evidence>
<feature type="region of interest" description="Disordered" evidence="12">
    <location>
        <begin position="246"/>
        <end position="293"/>
    </location>
</feature>
<keyword evidence="2 11" id="KW-0245">EGF-like domain</keyword>
<dbReference type="GO" id="GO:0005737">
    <property type="term" value="C:cytoplasm"/>
    <property type="evidence" value="ECO:0007669"/>
    <property type="project" value="TreeGrafter"/>
</dbReference>
<evidence type="ECO:0000256" key="7">
    <source>
        <dbReference type="ARBA" id="ARBA00022989"/>
    </source>
</evidence>
<gene>
    <name evidence="14" type="ORF">ECPE_LOCUS3727</name>
</gene>
<reference evidence="16" key="1">
    <citation type="submission" date="2016-06" db="UniProtKB">
        <authorList>
            <consortium name="WormBaseParasite"/>
        </authorList>
    </citation>
    <scope>IDENTIFICATION</scope>
</reference>
<feature type="domain" description="EGF-like" evidence="13">
    <location>
        <begin position="108"/>
        <end position="140"/>
    </location>
</feature>
<keyword evidence="15" id="KW-1185">Reference proteome</keyword>
<dbReference type="OrthoDB" id="283575at2759"/>
<feature type="compositionally biased region" description="Low complexity" evidence="12">
    <location>
        <begin position="270"/>
        <end position="286"/>
    </location>
</feature>
<protein>
    <submittedName>
        <fullName evidence="16">EGF-like domain-containing protein</fullName>
    </submittedName>
</protein>
<dbReference type="InterPro" id="IPR026823">
    <property type="entry name" value="cEGF"/>
</dbReference>
<dbReference type="GO" id="GO:0050772">
    <property type="term" value="P:positive regulation of axonogenesis"/>
    <property type="evidence" value="ECO:0007669"/>
    <property type="project" value="TreeGrafter"/>
</dbReference>
<dbReference type="PROSITE" id="PS00022">
    <property type="entry name" value="EGF_1"/>
    <property type="match status" value="2"/>
</dbReference>
<dbReference type="FunFam" id="2.10.25.10:FF:000010">
    <property type="entry name" value="Pro-epidermal growth factor"/>
    <property type="match status" value="1"/>
</dbReference>
<keyword evidence="8" id="KW-0472">Membrane</keyword>
<dbReference type="PROSITE" id="PS00010">
    <property type="entry name" value="ASX_HYDROXYL"/>
    <property type="match status" value="1"/>
</dbReference>
<evidence type="ECO:0000256" key="1">
    <source>
        <dbReference type="ARBA" id="ARBA00004479"/>
    </source>
</evidence>
<feature type="compositionally biased region" description="Polar residues" evidence="12">
    <location>
        <begin position="252"/>
        <end position="264"/>
    </location>
</feature>
<keyword evidence="4" id="KW-0732">Signal</keyword>
<keyword evidence="5" id="KW-0430">Lectin</keyword>
<dbReference type="AlphaFoldDB" id="A0A183A9U2"/>
<dbReference type="PANTHER" id="PTHR14789:SF1">
    <property type="entry name" value="CHONDROLECTIN"/>
    <property type="match status" value="1"/>
</dbReference>
<dbReference type="InterPro" id="IPR001881">
    <property type="entry name" value="EGF-like_Ca-bd_dom"/>
</dbReference>
<evidence type="ECO:0000313" key="15">
    <source>
        <dbReference type="Proteomes" id="UP000272942"/>
    </source>
</evidence>
<dbReference type="Pfam" id="PF07645">
    <property type="entry name" value="EGF_CA"/>
    <property type="match status" value="2"/>
</dbReference>
<evidence type="ECO:0000256" key="11">
    <source>
        <dbReference type="PROSITE-ProRule" id="PRU00076"/>
    </source>
</evidence>
<evidence type="ECO:0000259" key="13">
    <source>
        <dbReference type="PROSITE" id="PS50026"/>
    </source>
</evidence>
<dbReference type="PROSITE" id="PS01187">
    <property type="entry name" value="EGF_CA"/>
    <property type="match status" value="2"/>
</dbReference>
<proteinExistence type="predicted"/>
<dbReference type="InterPro" id="IPR000152">
    <property type="entry name" value="EGF-type_Asp/Asn_hydroxyl_site"/>
</dbReference>
<feature type="disulfide bond" evidence="11">
    <location>
        <begin position="130"/>
        <end position="139"/>
    </location>
</feature>
<evidence type="ECO:0000256" key="12">
    <source>
        <dbReference type="SAM" id="MobiDB-lite"/>
    </source>
</evidence>
<comment type="caution">
    <text evidence="11">Lacks conserved residue(s) required for the propagation of feature annotation.</text>
</comment>
<dbReference type="InterPro" id="IPR051505">
    <property type="entry name" value="C-type_lectin_domain"/>
</dbReference>
<dbReference type="Gene3D" id="2.10.25.10">
    <property type="entry name" value="Laminin"/>
    <property type="match status" value="4"/>
</dbReference>
<accession>A0A183A9U2</accession>
<evidence type="ECO:0000256" key="8">
    <source>
        <dbReference type="ARBA" id="ARBA00023136"/>
    </source>
</evidence>
<dbReference type="GO" id="GO:0016020">
    <property type="term" value="C:membrane"/>
    <property type="evidence" value="ECO:0007669"/>
    <property type="project" value="UniProtKB-SubCell"/>
</dbReference>
<sequence>MRSLNEDGTFRCECRSGYQLAPDGRSCLTSMGCPGGCENGGQCFRGRCLCRSGFQGARCELDQDECSLPAASHGCTFQCVNTHGSYECICPPGYRRLEDKRTCVRSPEQSVCNPPCQNGGVCRESGQCECLRGYEGVDCSQDVDECARLKPCDPDFGECRNTPGSFECVCKPGYRLMLDGRHCMAEGRAQHAPHLIFRGRGQKGIVMANRNTESRPYDRTTYNEPAVVTNMHRMDGTISFRRLRRKVPPTGSEPSQIIRQNISPRTRRVSLLSPASSFSASSSSPSRKGDLGVRRIPSASFSVYRTMR</sequence>
<dbReference type="PROSITE" id="PS50026">
    <property type="entry name" value="EGF_3"/>
    <property type="match status" value="2"/>
</dbReference>
<keyword evidence="7" id="KW-1133">Transmembrane helix</keyword>
<dbReference type="InterPro" id="IPR049883">
    <property type="entry name" value="NOTCH1_EGF-like"/>
</dbReference>
<dbReference type="EMBL" id="UZAN01040636">
    <property type="protein sequence ID" value="VDP70371.1"/>
    <property type="molecule type" value="Genomic_DNA"/>
</dbReference>
<dbReference type="GO" id="GO:0005509">
    <property type="term" value="F:calcium ion binding"/>
    <property type="evidence" value="ECO:0007669"/>
    <property type="project" value="InterPro"/>
</dbReference>
<dbReference type="Pfam" id="PF12661">
    <property type="entry name" value="hEGF"/>
    <property type="match status" value="1"/>
</dbReference>
<dbReference type="PANTHER" id="PTHR14789">
    <property type="entry name" value="CHONDROLECTIN VARIANT CHODLFDELTAE"/>
    <property type="match status" value="1"/>
</dbReference>
<evidence type="ECO:0000256" key="5">
    <source>
        <dbReference type="ARBA" id="ARBA00022734"/>
    </source>
</evidence>
<dbReference type="SUPFAM" id="SSF57184">
    <property type="entry name" value="Growth factor receptor domain"/>
    <property type="match status" value="1"/>
</dbReference>
<evidence type="ECO:0000256" key="10">
    <source>
        <dbReference type="ARBA" id="ARBA00023180"/>
    </source>
</evidence>
<keyword evidence="9 11" id="KW-1015">Disulfide bond</keyword>
<dbReference type="Proteomes" id="UP000272942">
    <property type="component" value="Unassembled WGS sequence"/>
</dbReference>
<evidence type="ECO:0000256" key="3">
    <source>
        <dbReference type="ARBA" id="ARBA00022692"/>
    </source>
</evidence>
<evidence type="ECO:0000256" key="9">
    <source>
        <dbReference type="ARBA" id="ARBA00023157"/>
    </source>
</evidence>
<evidence type="ECO:0000313" key="14">
    <source>
        <dbReference type="EMBL" id="VDP70371.1"/>
    </source>
</evidence>
<dbReference type="GO" id="GO:0030246">
    <property type="term" value="F:carbohydrate binding"/>
    <property type="evidence" value="ECO:0007669"/>
    <property type="project" value="UniProtKB-KW"/>
</dbReference>
<dbReference type="InterPro" id="IPR009030">
    <property type="entry name" value="Growth_fac_rcpt_cys_sf"/>
</dbReference>
<organism evidence="16">
    <name type="scientific">Echinostoma caproni</name>
    <dbReference type="NCBI Taxonomy" id="27848"/>
    <lineage>
        <taxon>Eukaryota</taxon>
        <taxon>Metazoa</taxon>
        <taxon>Spiralia</taxon>
        <taxon>Lophotrochozoa</taxon>
        <taxon>Platyhelminthes</taxon>
        <taxon>Trematoda</taxon>
        <taxon>Digenea</taxon>
        <taxon>Plagiorchiida</taxon>
        <taxon>Echinostomata</taxon>
        <taxon>Echinostomatoidea</taxon>
        <taxon>Echinostomatidae</taxon>
        <taxon>Echinostoma</taxon>
    </lineage>
</organism>
<dbReference type="Pfam" id="PF12662">
    <property type="entry name" value="cEGF"/>
    <property type="match status" value="1"/>
</dbReference>
<dbReference type="SMART" id="SM00179">
    <property type="entry name" value="EGF_CA"/>
    <property type="match status" value="2"/>
</dbReference>
<reference evidence="14 15" key="2">
    <citation type="submission" date="2018-11" db="EMBL/GenBank/DDBJ databases">
        <authorList>
            <consortium name="Pathogen Informatics"/>
        </authorList>
    </citation>
    <scope>NUCLEOTIDE SEQUENCE [LARGE SCALE GENOMIC DNA]</scope>
    <source>
        <strain evidence="14 15">Egypt</strain>
    </source>
</reference>
<dbReference type="PROSITE" id="PS01186">
    <property type="entry name" value="EGF_2"/>
    <property type="match status" value="4"/>
</dbReference>
<feature type="domain" description="EGF-like" evidence="13">
    <location>
        <begin position="142"/>
        <end position="184"/>
    </location>
</feature>
<dbReference type="InterPro" id="IPR018097">
    <property type="entry name" value="EGF_Ca-bd_CS"/>
</dbReference>
<dbReference type="FunFam" id="2.10.25.10:FF:000017">
    <property type="entry name" value="latent-transforming growth factor beta-binding protein 4 isoform X1"/>
    <property type="match status" value="1"/>
</dbReference>
<keyword evidence="10" id="KW-0325">Glycoprotein</keyword>
<comment type="subcellular location">
    <subcellularLocation>
        <location evidence="1">Membrane</location>
        <topology evidence="1">Single-pass type I membrane protein</topology>
    </subcellularLocation>
</comment>